<feature type="compositionally biased region" description="Basic and acidic residues" evidence="1">
    <location>
        <begin position="48"/>
        <end position="59"/>
    </location>
</feature>
<protein>
    <recommendedName>
        <fullName evidence="4">DUF222 domain-containing protein</fullName>
    </recommendedName>
</protein>
<proteinExistence type="predicted"/>
<accession>A0ABT9MNP2</accession>
<keyword evidence="3" id="KW-1185">Reference proteome</keyword>
<organism evidence="2 3">
    <name type="scientific">Catenuloplanes nepalensis</name>
    <dbReference type="NCBI Taxonomy" id="587533"/>
    <lineage>
        <taxon>Bacteria</taxon>
        <taxon>Bacillati</taxon>
        <taxon>Actinomycetota</taxon>
        <taxon>Actinomycetes</taxon>
        <taxon>Micromonosporales</taxon>
        <taxon>Micromonosporaceae</taxon>
        <taxon>Catenuloplanes</taxon>
    </lineage>
</organism>
<feature type="region of interest" description="Disordered" evidence="1">
    <location>
        <begin position="241"/>
        <end position="283"/>
    </location>
</feature>
<name>A0ABT9MNP2_9ACTN</name>
<comment type="caution">
    <text evidence="2">The sequence shown here is derived from an EMBL/GenBank/DDBJ whole genome shotgun (WGS) entry which is preliminary data.</text>
</comment>
<evidence type="ECO:0000256" key="1">
    <source>
        <dbReference type="SAM" id="MobiDB-lite"/>
    </source>
</evidence>
<feature type="region of interest" description="Disordered" evidence="1">
    <location>
        <begin position="48"/>
        <end position="81"/>
    </location>
</feature>
<reference evidence="2 3" key="1">
    <citation type="submission" date="2023-07" db="EMBL/GenBank/DDBJ databases">
        <title>Sequencing the genomes of 1000 actinobacteria strains.</title>
        <authorList>
            <person name="Klenk H.-P."/>
        </authorList>
    </citation>
    <scope>NUCLEOTIDE SEQUENCE [LARGE SCALE GENOMIC DNA]</scope>
    <source>
        <strain evidence="2 3">DSM 44710</strain>
    </source>
</reference>
<evidence type="ECO:0000313" key="3">
    <source>
        <dbReference type="Proteomes" id="UP001240984"/>
    </source>
</evidence>
<evidence type="ECO:0008006" key="4">
    <source>
        <dbReference type="Google" id="ProtNLM"/>
    </source>
</evidence>
<dbReference type="Proteomes" id="UP001240984">
    <property type="component" value="Unassembled WGS sequence"/>
</dbReference>
<gene>
    <name evidence="2" type="ORF">J2S43_001458</name>
</gene>
<dbReference type="EMBL" id="JAUSRA010000001">
    <property type="protein sequence ID" value="MDP9792946.1"/>
    <property type="molecule type" value="Genomic_DNA"/>
</dbReference>
<evidence type="ECO:0000313" key="2">
    <source>
        <dbReference type="EMBL" id="MDP9792946.1"/>
    </source>
</evidence>
<dbReference type="RefSeq" id="WP_306827832.1">
    <property type="nucleotide sequence ID" value="NZ_JAUSRA010000001.1"/>
</dbReference>
<sequence>MEHIGQDQHPDFLAETGQRLGQSLAVLATLGEAAARLAAVEIRRRQWREAQDERRDARRTGRPGRPPSPTSPEAELQQARKRDRRLIGKALDDAWLGRADLLDLATVWRAARLRETQFREARAAAEQVEDRLRDFYPGPMRRYDDAVRAGVGRAQAMRAAVEEMARTPVMRAHGGRRSAAINPGTGVMISPDDLDTAIRQERGRLADGLDRQCIADLRRHGAAGHAAADHLEQMLAAHLAATTTPPTPGGGSQTAGSSSPGRIPPQTAFTWYPEGTRGDGVLPAHVAGLRPANASPIVPFRAEARRSR</sequence>